<dbReference type="Proteomes" id="UP001242732">
    <property type="component" value="Chromosome"/>
</dbReference>
<feature type="transmembrane region" description="Helical" evidence="1">
    <location>
        <begin position="6"/>
        <end position="30"/>
    </location>
</feature>
<evidence type="ECO:0000313" key="4">
    <source>
        <dbReference type="Proteomes" id="UP001242732"/>
    </source>
</evidence>
<dbReference type="GeneID" id="79789429"/>
<accession>A0ABY9AQY7</accession>
<feature type="transmembrane region" description="Helical" evidence="1">
    <location>
        <begin position="121"/>
        <end position="144"/>
    </location>
</feature>
<feature type="transmembrane region" description="Helical" evidence="1">
    <location>
        <begin position="84"/>
        <end position="109"/>
    </location>
</feature>
<dbReference type="RefSeq" id="WP_011797461.1">
    <property type="nucleotide sequence ID" value="NZ_CP023687.1"/>
</dbReference>
<keyword evidence="1" id="KW-0812">Transmembrane</keyword>
<feature type="transmembrane region" description="Helical" evidence="1">
    <location>
        <begin position="42"/>
        <end position="64"/>
    </location>
</feature>
<dbReference type="Pfam" id="PF07331">
    <property type="entry name" value="TctB"/>
    <property type="match status" value="1"/>
</dbReference>
<organism evidence="3 4">
    <name type="scientific">Paracidovorax citrulli</name>
    <name type="common">Acidovorax citrulli</name>
    <dbReference type="NCBI Taxonomy" id="80869"/>
    <lineage>
        <taxon>Bacteria</taxon>
        <taxon>Pseudomonadati</taxon>
        <taxon>Pseudomonadota</taxon>
        <taxon>Betaproteobacteria</taxon>
        <taxon>Burkholderiales</taxon>
        <taxon>Comamonadaceae</taxon>
        <taxon>Paracidovorax</taxon>
    </lineage>
</organism>
<protein>
    <submittedName>
        <fullName evidence="3">Tripartite tricarboxylate transporter TctB family protein</fullName>
    </submittedName>
</protein>
<reference evidence="3 4" key="1">
    <citation type="submission" date="2023-06" db="EMBL/GenBank/DDBJ databases">
        <authorList>
            <person name="Ham H."/>
            <person name="Park D.S."/>
        </authorList>
    </citation>
    <scope>NUCLEOTIDE SEQUENCE [LARGE SCALE GENOMIC DNA]</scope>
    <source>
        <strain evidence="3 4">KACC 17005</strain>
    </source>
</reference>
<proteinExistence type="predicted"/>
<evidence type="ECO:0000259" key="2">
    <source>
        <dbReference type="Pfam" id="PF07331"/>
    </source>
</evidence>
<keyword evidence="4" id="KW-1185">Reference proteome</keyword>
<keyword evidence="1" id="KW-0472">Membrane</keyword>
<evidence type="ECO:0000256" key="1">
    <source>
        <dbReference type="SAM" id="Phobius"/>
    </source>
</evidence>
<dbReference type="InterPro" id="IPR009936">
    <property type="entry name" value="DUF1468"/>
</dbReference>
<name>A0ABY9AQY7_PARCI</name>
<evidence type="ECO:0000313" key="3">
    <source>
        <dbReference type="EMBL" id="WIY49356.1"/>
    </source>
</evidence>
<sequence>MKLRDIHDVIGGAAMCVIGAGFAVYGHVHYAMGTSARMGPGYFPIVLGWLLAVLGLLVALPALWRQGTPIVVQWKNLAFSIASLLVFAALLRTGGIVLAAFTASLVALVPARMRLRTRFTVSAVVALITVLIFVVGLQMVLPAWPWSI</sequence>
<dbReference type="EMBL" id="CP127363">
    <property type="protein sequence ID" value="WIY49356.1"/>
    <property type="molecule type" value="Genomic_DNA"/>
</dbReference>
<keyword evidence="1" id="KW-1133">Transmembrane helix</keyword>
<gene>
    <name evidence="3" type="ORF">QRO08_01955</name>
</gene>
<feature type="domain" description="DUF1468" evidence="2">
    <location>
        <begin position="10"/>
        <end position="142"/>
    </location>
</feature>